<feature type="non-terminal residue" evidence="1">
    <location>
        <position position="1"/>
    </location>
</feature>
<dbReference type="EMBL" id="HACM01002871">
    <property type="protein sequence ID" value="CRZ03313.1"/>
    <property type="molecule type" value="Transcribed_RNA"/>
</dbReference>
<name>A0A0H5QMW5_9EUKA</name>
<dbReference type="AlphaFoldDB" id="A0A0H5QMW5"/>
<protein>
    <submittedName>
        <fullName evidence="1">Uncharacterized protein</fullName>
    </submittedName>
</protein>
<evidence type="ECO:0000313" key="1">
    <source>
        <dbReference type="EMBL" id="CRZ03313.1"/>
    </source>
</evidence>
<sequence length="118" mass="12805">INIADGAAFRNITQTYNDLVQMRSAVNGIPSIDGFISDIRALNTTKNALNSSLSLIGSIRTLNQSLTSIPDLGRVLTSLRGFKKFLGTDFQLIQIKNAVVQSNRSIALQPSPLLLLSF</sequence>
<feature type="non-terminal residue" evidence="1">
    <location>
        <position position="118"/>
    </location>
</feature>
<proteinExistence type="predicted"/>
<organism evidence="1">
    <name type="scientific">Spongospora subterranea</name>
    <dbReference type="NCBI Taxonomy" id="70186"/>
    <lineage>
        <taxon>Eukaryota</taxon>
        <taxon>Sar</taxon>
        <taxon>Rhizaria</taxon>
        <taxon>Endomyxa</taxon>
        <taxon>Phytomyxea</taxon>
        <taxon>Plasmodiophorida</taxon>
        <taxon>Plasmodiophoridae</taxon>
        <taxon>Spongospora</taxon>
    </lineage>
</organism>
<reference evidence="1" key="1">
    <citation type="submission" date="2015-04" db="EMBL/GenBank/DDBJ databases">
        <title>The genome sequence of the plant pathogenic Rhizarian Plasmodiophora brassicae reveals insights in its biotrophic life cycle and the origin of chitin synthesis.</title>
        <authorList>
            <person name="Schwelm A."/>
            <person name="Fogelqvist J."/>
            <person name="Knaust A."/>
            <person name="Julke S."/>
            <person name="Lilja T."/>
            <person name="Dhandapani V."/>
            <person name="Bonilla-Rosso G."/>
            <person name="Karlsson M."/>
            <person name="Shevchenko A."/>
            <person name="Choi S.R."/>
            <person name="Kim H.G."/>
            <person name="Park J.Y."/>
            <person name="Lim Y.P."/>
            <person name="Ludwig-Muller J."/>
            <person name="Dixelius C."/>
        </authorList>
    </citation>
    <scope>NUCLEOTIDE SEQUENCE</scope>
    <source>
        <tissue evidence="1">Potato root galls</tissue>
    </source>
</reference>
<accession>A0A0H5QMW5</accession>